<feature type="compositionally biased region" description="Acidic residues" evidence="1">
    <location>
        <begin position="1"/>
        <end position="10"/>
    </location>
</feature>
<feature type="region of interest" description="Disordered" evidence="1">
    <location>
        <begin position="1"/>
        <end position="26"/>
    </location>
</feature>
<accession>A0ABZ1FI10</accession>
<dbReference type="RefSeq" id="WP_326619201.1">
    <property type="nucleotide sequence ID" value="NZ_CP109106.1"/>
</dbReference>
<name>A0ABZ1FI10_9ACTN</name>
<dbReference type="EMBL" id="CP109106">
    <property type="protein sequence ID" value="WSB69664.1"/>
    <property type="molecule type" value="Genomic_DNA"/>
</dbReference>
<protein>
    <submittedName>
        <fullName evidence="2">Uncharacterized protein</fullName>
    </submittedName>
</protein>
<evidence type="ECO:0000313" key="3">
    <source>
        <dbReference type="Proteomes" id="UP001344251"/>
    </source>
</evidence>
<dbReference type="Proteomes" id="UP001344251">
    <property type="component" value="Chromosome"/>
</dbReference>
<gene>
    <name evidence="2" type="ORF">OG863_17845</name>
</gene>
<organism evidence="2 3">
    <name type="scientific">Streptomyces decoyicus</name>
    <dbReference type="NCBI Taxonomy" id="249567"/>
    <lineage>
        <taxon>Bacteria</taxon>
        <taxon>Bacillati</taxon>
        <taxon>Actinomycetota</taxon>
        <taxon>Actinomycetes</taxon>
        <taxon>Kitasatosporales</taxon>
        <taxon>Streptomycetaceae</taxon>
        <taxon>Streptomyces</taxon>
    </lineage>
</organism>
<reference evidence="2 3" key="1">
    <citation type="submission" date="2022-10" db="EMBL/GenBank/DDBJ databases">
        <title>The complete genomes of actinobacterial strains from the NBC collection.</title>
        <authorList>
            <person name="Joergensen T.S."/>
            <person name="Alvarez Arevalo M."/>
            <person name="Sterndorff E.B."/>
            <person name="Faurdal D."/>
            <person name="Vuksanovic O."/>
            <person name="Mourched A.-S."/>
            <person name="Charusanti P."/>
            <person name="Shaw S."/>
            <person name="Blin K."/>
            <person name="Weber T."/>
        </authorList>
    </citation>
    <scope>NUCLEOTIDE SEQUENCE [LARGE SCALE GENOMIC DNA]</scope>
    <source>
        <strain evidence="2 3">NBC 01774</strain>
    </source>
</reference>
<proteinExistence type="predicted"/>
<keyword evidence="3" id="KW-1185">Reference proteome</keyword>
<evidence type="ECO:0000313" key="2">
    <source>
        <dbReference type="EMBL" id="WSB69664.1"/>
    </source>
</evidence>
<evidence type="ECO:0000256" key="1">
    <source>
        <dbReference type="SAM" id="MobiDB-lite"/>
    </source>
</evidence>
<sequence length="72" mass="7839">MSGPTDDEDVPAPAHDRGGNAIFEGAEAVPDAVEGLRRDLVRLAQDRVRTTDFDAPGPLREARDRIRELLAT</sequence>